<reference evidence="2" key="1">
    <citation type="journal article" date="2017" name="Nat. Ecol. Evol.">
        <title>Genome expansion and lineage-specific genetic innovations in the forest pathogenic fungi Armillaria.</title>
        <authorList>
            <person name="Sipos G."/>
            <person name="Prasanna A.N."/>
            <person name="Walter M.C."/>
            <person name="O'Connor E."/>
            <person name="Balint B."/>
            <person name="Krizsan K."/>
            <person name="Kiss B."/>
            <person name="Hess J."/>
            <person name="Varga T."/>
            <person name="Slot J."/>
            <person name="Riley R."/>
            <person name="Boka B."/>
            <person name="Rigling D."/>
            <person name="Barry K."/>
            <person name="Lee J."/>
            <person name="Mihaltcheva S."/>
            <person name="LaButti K."/>
            <person name="Lipzen A."/>
            <person name="Waldron R."/>
            <person name="Moloney N.M."/>
            <person name="Sperisen C."/>
            <person name="Kredics L."/>
            <person name="Vagvoelgyi C."/>
            <person name="Patrignani A."/>
            <person name="Fitzpatrick D."/>
            <person name="Nagy I."/>
            <person name="Doyle S."/>
            <person name="Anderson J.B."/>
            <person name="Grigoriev I.V."/>
            <person name="Gueldener U."/>
            <person name="Muensterkoetter M."/>
            <person name="Nagy L.G."/>
        </authorList>
    </citation>
    <scope>NUCLEOTIDE SEQUENCE [LARGE SCALE GENOMIC DNA]</scope>
    <source>
        <strain evidence="2">C18/9</strain>
    </source>
</reference>
<accession>A0A284RZH7</accession>
<proteinExistence type="predicted"/>
<gene>
    <name evidence="1" type="ORF">ARMOST_17627</name>
</gene>
<sequence>MSHQIGARRSPSTSVLLFQWMPIPSQRNKIVHVLSTENRYKVAALHLDAFVPMVGRVLSLRWRYGNPTYVPTYTPLIQFWDYIVQYPISRGAQYPRT</sequence>
<dbReference type="AlphaFoldDB" id="A0A284RZH7"/>
<dbReference type="EMBL" id="FUEG01000022">
    <property type="protein sequence ID" value="SJL14172.1"/>
    <property type="molecule type" value="Genomic_DNA"/>
</dbReference>
<evidence type="ECO:0000313" key="2">
    <source>
        <dbReference type="Proteomes" id="UP000219338"/>
    </source>
</evidence>
<dbReference type="Proteomes" id="UP000219338">
    <property type="component" value="Unassembled WGS sequence"/>
</dbReference>
<organism evidence="1 2">
    <name type="scientific">Armillaria ostoyae</name>
    <name type="common">Armillaria root rot fungus</name>
    <dbReference type="NCBI Taxonomy" id="47428"/>
    <lineage>
        <taxon>Eukaryota</taxon>
        <taxon>Fungi</taxon>
        <taxon>Dikarya</taxon>
        <taxon>Basidiomycota</taxon>
        <taxon>Agaricomycotina</taxon>
        <taxon>Agaricomycetes</taxon>
        <taxon>Agaricomycetidae</taxon>
        <taxon>Agaricales</taxon>
        <taxon>Marasmiineae</taxon>
        <taxon>Physalacriaceae</taxon>
        <taxon>Armillaria</taxon>
    </lineage>
</organism>
<name>A0A284RZH7_ARMOS</name>
<keyword evidence="2" id="KW-1185">Reference proteome</keyword>
<protein>
    <submittedName>
        <fullName evidence="1">Uncharacterized protein</fullName>
    </submittedName>
</protein>
<evidence type="ECO:0000313" key="1">
    <source>
        <dbReference type="EMBL" id="SJL14172.1"/>
    </source>
</evidence>